<keyword evidence="2" id="KW-0539">Nucleus</keyword>
<sequence length="1161" mass="129045">MAPTRKSRSINKRFSFVNEVSPDKDVGNSSKIKQRKRKLSDKLGPQWTKAELQRFYEAYRKYGKDWKKIVAAVRHRSIDMVEALYNMNRAYLSLPEGTASVVGLIAMMTDHYNVMEGSGSERESNDDSDILQKPHKRKRAKVQSGFLKEDSLPSQSIASSDGCLSLLKRGQSGGSQPRAVGKRTPRFPVSYSHNKDVRENYIPPNKKARKLEVDANDDEVAHVAALALTEASQMGGSPQVSQTPYRSRAVHRRFSPVQSGERRLPKTKITQAKVRDASMSKDWLEGSVGIRESEYEAYARDSKSLMDMEGVGTVEIHRKGKKIYGKKVRMEEIGNDHSDDGGEACSGTEEGLKGCALKGNVDTEVSNAKSAQFSPESRKSSKKLLFGESSIQYKEERNNDEKWGVPEATSTSHDRDKTKFLGSKVKGHHSITGVEDIILRKSKVGTHSGADGPVVSIVKQQPQSINSTWKGKRKPLTSTVCFPEEKDNSLTKGKRTSQISAQSKQWKSSRVLDGTSIDSDQIETRINLAVSSAQVPAASLVNLPPKQQSRRKIALKRALTQVTKPSENILKNALNQYSISRLDGVICLKENLSCCLSSPLVRRWCTFEWFYSAIDYPWFAKREFVEYLNHVGLGHIPRLTRVEWGVIRSSLGKPRRFSERFLLEERDKLRKYRESVRKTYTELRTGIREGVPTDLARPLSVGQQVIAIHPKARGVHDGSVLTVDHDKCRIQFDRPEIGVEFVKDVDCMPLNPLDNMPEALRRQNISLHKLSEISKDPQGNGRVSYGGSMIFSPSGQQEIAPSPMNILVNKAKVSVYTSSRNIPLCSQQACHVQPLIGSHISSREADIRAISDVNRANAKRDALVMELRNVNNTMLEDQYNGDGSLKDSEAFKKHYAMVLVQLKEASEKACGFHDLACPSRHILFSILLQPLISLCQTQASSALLNLRQRNTHPGNPLSPWMKLPASATFLGGLTSSIDCSLASQESGSGVVEIVKGSRLKAHRMVDAAIQAVSLVKEGEDAFMRIGAVLYSLDKRQQTSDNRVPVMRSPEQFNGSLGRYNQLVCGTSEPMIASPASPPDLYDDSVKNEALIPSELITSCVATLLMIQSCTERQYPPADVAQIIDSAVTSLHPCSLQNLPIYREIQMCMGRIKTQILALIPT</sequence>
<feature type="region of interest" description="Disordered" evidence="3">
    <location>
        <begin position="168"/>
        <end position="191"/>
    </location>
</feature>
<reference evidence="6" key="1">
    <citation type="submission" date="2016-04" db="EMBL/GenBank/DDBJ databases">
        <title>Cephalotus genome sequencing.</title>
        <authorList>
            <person name="Fukushima K."/>
            <person name="Hasebe M."/>
            <person name="Fang X."/>
        </authorList>
    </citation>
    <scope>NUCLEOTIDE SEQUENCE [LARGE SCALE GENOMIC DNA]</scope>
    <source>
        <strain evidence="6">cv. St1</strain>
    </source>
</reference>
<protein>
    <submittedName>
        <fullName evidence="5">DIRP domain-containing protein</fullName>
    </submittedName>
</protein>
<dbReference type="PANTHER" id="PTHR21689:SF5">
    <property type="entry name" value="PROTEIN ALWAYS EARLY 1-RELATED"/>
    <property type="match status" value="1"/>
</dbReference>
<evidence type="ECO:0000313" key="6">
    <source>
        <dbReference type="Proteomes" id="UP000187406"/>
    </source>
</evidence>
<keyword evidence="6" id="KW-1185">Reference proteome</keyword>
<evidence type="ECO:0000256" key="3">
    <source>
        <dbReference type="SAM" id="MobiDB-lite"/>
    </source>
</evidence>
<dbReference type="FunCoup" id="A0A1Q3B5E3">
    <property type="interactions" value="342"/>
</dbReference>
<feature type="region of interest" description="Disordered" evidence="3">
    <location>
        <begin position="395"/>
        <end position="424"/>
    </location>
</feature>
<dbReference type="EMBL" id="BDDD01000298">
    <property type="protein sequence ID" value="GAV63149.1"/>
    <property type="molecule type" value="Genomic_DNA"/>
</dbReference>
<feature type="compositionally biased region" description="Polar residues" evidence="3">
    <location>
        <begin position="234"/>
        <end position="245"/>
    </location>
</feature>
<dbReference type="SMART" id="SM00717">
    <property type="entry name" value="SANT"/>
    <property type="match status" value="1"/>
</dbReference>
<gene>
    <name evidence="5" type="ORF">CFOL_v3_06669</name>
</gene>
<comment type="subcellular location">
    <subcellularLocation>
        <location evidence="1">Nucleus</location>
    </subcellularLocation>
</comment>
<dbReference type="GO" id="GO:0051726">
    <property type="term" value="P:regulation of cell cycle"/>
    <property type="evidence" value="ECO:0007669"/>
    <property type="project" value="TreeGrafter"/>
</dbReference>
<feature type="region of interest" description="Disordered" evidence="3">
    <location>
        <begin position="234"/>
        <end position="263"/>
    </location>
</feature>
<dbReference type="SUPFAM" id="SSF46689">
    <property type="entry name" value="Homeodomain-like"/>
    <property type="match status" value="1"/>
</dbReference>
<feature type="compositionally biased region" description="Basic and acidic residues" evidence="3">
    <location>
        <begin position="395"/>
        <end position="404"/>
    </location>
</feature>
<dbReference type="InterPro" id="IPR010561">
    <property type="entry name" value="LIN-9/ALY1"/>
</dbReference>
<evidence type="ECO:0000259" key="4">
    <source>
        <dbReference type="PROSITE" id="PS51293"/>
    </source>
</evidence>
<dbReference type="GO" id="GO:0006351">
    <property type="term" value="P:DNA-templated transcription"/>
    <property type="evidence" value="ECO:0007669"/>
    <property type="project" value="InterPro"/>
</dbReference>
<dbReference type="Proteomes" id="UP000187406">
    <property type="component" value="Unassembled WGS sequence"/>
</dbReference>
<evidence type="ECO:0000256" key="2">
    <source>
        <dbReference type="ARBA" id="ARBA00023242"/>
    </source>
</evidence>
<comment type="caution">
    <text evidence="5">The sequence shown here is derived from an EMBL/GenBank/DDBJ whole genome shotgun (WGS) entry which is preliminary data.</text>
</comment>
<dbReference type="GO" id="GO:0006357">
    <property type="term" value="P:regulation of transcription by RNA polymerase II"/>
    <property type="evidence" value="ECO:0007669"/>
    <property type="project" value="TreeGrafter"/>
</dbReference>
<dbReference type="AlphaFoldDB" id="A0A1Q3B5E3"/>
<dbReference type="InParanoid" id="A0A1Q3B5E3"/>
<dbReference type="CDD" id="cd00167">
    <property type="entry name" value="SANT"/>
    <property type="match status" value="1"/>
</dbReference>
<feature type="domain" description="SANT" evidence="4">
    <location>
        <begin position="42"/>
        <end position="77"/>
    </location>
</feature>
<organism evidence="5 6">
    <name type="scientific">Cephalotus follicularis</name>
    <name type="common">Albany pitcher plant</name>
    <dbReference type="NCBI Taxonomy" id="3775"/>
    <lineage>
        <taxon>Eukaryota</taxon>
        <taxon>Viridiplantae</taxon>
        <taxon>Streptophyta</taxon>
        <taxon>Embryophyta</taxon>
        <taxon>Tracheophyta</taxon>
        <taxon>Spermatophyta</taxon>
        <taxon>Magnoliopsida</taxon>
        <taxon>eudicotyledons</taxon>
        <taxon>Gunneridae</taxon>
        <taxon>Pentapetalae</taxon>
        <taxon>rosids</taxon>
        <taxon>fabids</taxon>
        <taxon>Oxalidales</taxon>
        <taxon>Cephalotaceae</taxon>
        <taxon>Cephalotus</taxon>
    </lineage>
</organism>
<evidence type="ECO:0000256" key="1">
    <source>
        <dbReference type="ARBA" id="ARBA00004123"/>
    </source>
</evidence>
<dbReference type="InterPro" id="IPR001005">
    <property type="entry name" value="SANT/Myb"/>
</dbReference>
<dbReference type="OrthoDB" id="2339771at2759"/>
<dbReference type="GO" id="GO:0005654">
    <property type="term" value="C:nucleoplasm"/>
    <property type="evidence" value="ECO:0007669"/>
    <property type="project" value="TreeGrafter"/>
</dbReference>
<dbReference type="Gene3D" id="1.20.58.1880">
    <property type="match status" value="1"/>
</dbReference>
<dbReference type="GO" id="GO:0003677">
    <property type="term" value="F:DNA binding"/>
    <property type="evidence" value="ECO:0007669"/>
    <property type="project" value="TreeGrafter"/>
</dbReference>
<accession>A0A1Q3B5E3</accession>
<dbReference type="PANTHER" id="PTHR21689">
    <property type="entry name" value="LIN-9"/>
    <property type="match status" value="1"/>
</dbReference>
<dbReference type="InterPro" id="IPR017884">
    <property type="entry name" value="SANT_dom"/>
</dbReference>
<dbReference type="Pfam" id="PF06584">
    <property type="entry name" value="DIRP"/>
    <property type="match status" value="1"/>
</dbReference>
<feature type="region of interest" description="Disordered" evidence="3">
    <location>
        <begin position="116"/>
        <end position="146"/>
    </location>
</feature>
<dbReference type="SMART" id="SM01135">
    <property type="entry name" value="DIRP"/>
    <property type="match status" value="1"/>
</dbReference>
<dbReference type="GO" id="GO:0017053">
    <property type="term" value="C:transcription repressor complex"/>
    <property type="evidence" value="ECO:0007669"/>
    <property type="project" value="InterPro"/>
</dbReference>
<proteinExistence type="predicted"/>
<name>A0A1Q3B5E3_CEPFO</name>
<dbReference type="InterPro" id="IPR033471">
    <property type="entry name" value="DIRP"/>
</dbReference>
<evidence type="ECO:0000313" key="5">
    <source>
        <dbReference type="EMBL" id="GAV63149.1"/>
    </source>
</evidence>
<dbReference type="InterPro" id="IPR009057">
    <property type="entry name" value="Homeodomain-like_sf"/>
</dbReference>
<dbReference type="Pfam" id="PF00249">
    <property type="entry name" value="Myb_DNA-binding"/>
    <property type="match status" value="1"/>
</dbReference>
<dbReference type="PROSITE" id="PS51293">
    <property type="entry name" value="SANT"/>
    <property type="match status" value="1"/>
</dbReference>
<dbReference type="STRING" id="3775.A0A1Q3B5E3"/>